<organism evidence="1 2">
    <name type="scientific">Caerostris extrusa</name>
    <name type="common">Bark spider</name>
    <name type="synonym">Caerostris bankana</name>
    <dbReference type="NCBI Taxonomy" id="172846"/>
    <lineage>
        <taxon>Eukaryota</taxon>
        <taxon>Metazoa</taxon>
        <taxon>Ecdysozoa</taxon>
        <taxon>Arthropoda</taxon>
        <taxon>Chelicerata</taxon>
        <taxon>Arachnida</taxon>
        <taxon>Araneae</taxon>
        <taxon>Araneomorphae</taxon>
        <taxon>Entelegynae</taxon>
        <taxon>Araneoidea</taxon>
        <taxon>Araneidae</taxon>
        <taxon>Caerostris</taxon>
    </lineage>
</organism>
<accession>A0AAV4U1T6</accession>
<dbReference type="EMBL" id="BPLR01012144">
    <property type="protein sequence ID" value="GIY51691.1"/>
    <property type="molecule type" value="Genomic_DNA"/>
</dbReference>
<name>A0AAV4U1T6_CAEEX</name>
<keyword evidence="2" id="KW-1185">Reference proteome</keyword>
<sequence>MPLSFACNQGRKRTPECTKFVKERQWVCRENRRMQLQRYVMFTKRSSELDRQTFQEMQISLMVSWRKELYESSALSKSYEGEIDNKEF</sequence>
<reference evidence="1 2" key="1">
    <citation type="submission" date="2021-06" db="EMBL/GenBank/DDBJ databases">
        <title>Caerostris extrusa draft genome.</title>
        <authorList>
            <person name="Kono N."/>
            <person name="Arakawa K."/>
        </authorList>
    </citation>
    <scope>NUCLEOTIDE SEQUENCE [LARGE SCALE GENOMIC DNA]</scope>
</reference>
<proteinExistence type="predicted"/>
<evidence type="ECO:0000313" key="1">
    <source>
        <dbReference type="EMBL" id="GIY51691.1"/>
    </source>
</evidence>
<protein>
    <submittedName>
        <fullName evidence="1">Uncharacterized protein</fullName>
    </submittedName>
</protein>
<gene>
    <name evidence="1" type="ORF">CEXT_712591</name>
</gene>
<dbReference type="Proteomes" id="UP001054945">
    <property type="component" value="Unassembled WGS sequence"/>
</dbReference>
<dbReference type="AlphaFoldDB" id="A0AAV4U1T6"/>
<comment type="caution">
    <text evidence="1">The sequence shown here is derived from an EMBL/GenBank/DDBJ whole genome shotgun (WGS) entry which is preliminary data.</text>
</comment>
<evidence type="ECO:0000313" key="2">
    <source>
        <dbReference type="Proteomes" id="UP001054945"/>
    </source>
</evidence>